<dbReference type="Proteomes" id="UP000319148">
    <property type="component" value="Unassembled WGS sequence"/>
</dbReference>
<organism evidence="2 3">
    <name type="scientific">Emcibacter nanhaiensis</name>
    <dbReference type="NCBI Taxonomy" id="1505037"/>
    <lineage>
        <taxon>Bacteria</taxon>
        <taxon>Pseudomonadati</taxon>
        <taxon>Pseudomonadota</taxon>
        <taxon>Alphaproteobacteria</taxon>
        <taxon>Emcibacterales</taxon>
        <taxon>Emcibacteraceae</taxon>
        <taxon>Emcibacter</taxon>
    </lineage>
</organism>
<feature type="transmembrane region" description="Helical" evidence="1">
    <location>
        <begin position="82"/>
        <end position="108"/>
    </location>
</feature>
<keyword evidence="1" id="KW-1133">Transmembrane helix</keyword>
<evidence type="ECO:0000313" key="3">
    <source>
        <dbReference type="Proteomes" id="UP000319148"/>
    </source>
</evidence>
<feature type="transmembrane region" description="Helical" evidence="1">
    <location>
        <begin position="54"/>
        <end position="76"/>
    </location>
</feature>
<keyword evidence="3" id="KW-1185">Reference proteome</keyword>
<keyword evidence="1" id="KW-0812">Transmembrane</keyword>
<gene>
    <name evidence="2" type="ORF">FIV46_15185</name>
</gene>
<evidence type="ECO:0000256" key="1">
    <source>
        <dbReference type="SAM" id="Phobius"/>
    </source>
</evidence>
<dbReference type="RefSeq" id="WP_139941777.1">
    <property type="nucleotide sequence ID" value="NZ_JBHSYP010000005.1"/>
</dbReference>
<dbReference type="AlphaFoldDB" id="A0A501PBS7"/>
<protein>
    <submittedName>
        <fullName evidence="2">Uncharacterized protein</fullName>
    </submittedName>
</protein>
<evidence type="ECO:0000313" key="2">
    <source>
        <dbReference type="EMBL" id="TPD57462.1"/>
    </source>
</evidence>
<dbReference type="EMBL" id="VFIY01000018">
    <property type="protein sequence ID" value="TPD57462.1"/>
    <property type="molecule type" value="Genomic_DNA"/>
</dbReference>
<accession>A0A501PBS7</accession>
<name>A0A501PBS7_9PROT</name>
<comment type="caution">
    <text evidence="2">The sequence shown here is derived from an EMBL/GenBank/DDBJ whole genome shotgun (WGS) entry which is preliminary data.</text>
</comment>
<reference evidence="3" key="1">
    <citation type="submission" date="2019-06" db="EMBL/GenBank/DDBJ databases">
        <title>The complete genome of Emcibacter congregatus ZYLT.</title>
        <authorList>
            <person name="Zhao Z."/>
        </authorList>
    </citation>
    <scope>NUCLEOTIDE SEQUENCE [LARGE SCALE GENOMIC DNA]</scope>
    <source>
        <strain evidence="3">MCCC 1A06723</strain>
    </source>
</reference>
<proteinExistence type="predicted"/>
<keyword evidence="1" id="KW-0472">Membrane</keyword>
<feature type="transmembrane region" description="Helical" evidence="1">
    <location>
        <begin position="16"/>
        <end position="33"/>
    </location>
</feature>
<sequence>MSIDAIMEYLRNPPDSIGPILLIPGVMIFMMTLRELGLHWKMEDISLRYLGRTLLSLLMTGVLLGGIFFLEVTYLLEKKELIPVQFILLFVVLMLCVPFILMLIRLPIASIGYLLHRMGDVGADNDAREIGTVNGAYQPHRKRVAPIWKRED</sequence>